<proteinExistence type="predicted"/>
<reference evidence="1" key="1">
    <citation type="journal article" date="2020" name="Fungal Divers.">
        <title>Resolving the Mortierellaceae phylogeny through synthesis of multi-gene phylogenetics and phylogenomics.</title>
        <authorList>
            <person name="Vandepol N."/>
            <person name="Liber J."/>
            <person name="Desiro A."/>
            <person name="Na H."/>
            <person name="Kennedy M."/>
            <person name="Barry K."/>
            <person name="Grigoriev I.V."/>
            <person name="Miller A.N."/>
            <person name="O'Donnell K."/>
            <person name="Stajich J.E."/>
            <person name="Bonito G."/>
        </authorList>
    </citation>
    <scope>NUCLEOTIDE SEQUENCE</scope>
    <source>
        <strain evidence="1">NRRL 2591</strain>
    </source>
</reference>
<evidence type="ECO:0000313" key="2">
    <source>
        <dbReference type="Proteomes" id="UP000723463"/>
    </source>
</evidence>
<evidence type="ECO:0000313" key="1">
    <source>
        <dbReference type="EMBL" id="KAF9541976.1"/>
    </source>
</evidence>
<sequence>MDYMTMLRPTVLTIAAIIQVVTLSAVTSLDVGRYSISRNDIYLIPGARAGEVMPRSGFDKTAVSTVWIVGLGTSNTNYTTYTFQYETSQKFMSYNDVAAIGTKLLTDSSALPFHLELLDSTTQRHRIYPTTSNDIAVCGGDKDIYAKFCAVMNNSPESDNIDFWDFTLVTTPAPAT</sequence>
<gene>
    <name evidence="1" type="ORF">EC957_002536</name>
</gene>
<accession>A0A9P6F443</accession>
<organism evidence="1 2">
    <name type="scientific">Mortierella hygrophila</name>
    <dbReference type="NCBI Taxonomy" id="979708"/>
    <lineage>
        <taxon>Eukaryota</taxon>
        <taxon>Fungi</taxon>
        <taxon>Fungi incertae sedis</taxon>
        <taxon>Mucoromycota</taxon>
        <taxon>Mortierellomycotina</taxon>
        <taxon>Mortierellomycetes</taxon>
        <taxon>Mortierellales</taxon>
        <taxon>Mortierellaceae</taxon>
        <taxon>Mortierella</taxon>
    </lineage>
</organism>
<dbReference type="EMBL" id="JAAAXW010000151">
    <property type="protein sequence ID" value="KAF9541976.1"/>
    <property type="molecule type" value="Genomic_DNA"/>
</dbReference>
<dbReference type="Proteomes" id="UP000723463">
    <property type="component" value="Unassembled WGS sequence"/>
</dbReference>
<comment type="caution">
    <text evidence="1">The sequence shown here is derived from an EMBL/GenBank/DDBJ whole genome shotgun (WGS) entry which is preliminary data.</text>
</comment>
<dbReference type="AlphaFoldDB" id="A0A9P6F443"/>
<name>A0A9P6F443_9FUNG</name>
<keyword evidence="2" id="KW-1185">Reference proteome</keyword>
<protein>
    <submittedName>
        <fullName evidence="1">Uncharacterized protein</fullName>
    </submittedName>
</protein>